<dbReference type="Proteomes" id="UP000054558">
    <property type="component" value="Unassembled WGS sequence"/>
</dbReference>
<evidence type="ECO:0000313" key="1">
    <source>
        <dbReference type="EMBL" id="GAQ92961.1"/>
    </source>
</evidence>
<proteinExistence type="predicted"/>
<dbReference type="EMBL" id="DF238174">
    <property type="protein sequence ID" value="GAQ92961.1"/>
    <property type="molecule type" value="Genomic_DNA"/>
</dbReference>
<dbReference type="AlphaFoldDB" id="A0A1Y1IUD7"/>
<evidence type="ECO:0000313" key="2">
    <source>
        <dbReference type="Proteomes" id="UP000054558"/>
    </source>
</evidence>
<reference evidence="1 2" key="1">
    <citation type="journal article" date="2014" name="Nat. Commun.">
        <title>Klebsormidium flaccidum genome reveals primary factors for plant terrestrial adaptation.</title>
        <authorList>
            <person name="Hori K."/>
            <person name="Maruyama F."/>
            <person name="Fujisawa T."/>
            <person name="Togashi T."/>
            <person name="Yamamoto N."/>
            <person name="Seo M."/>
            <person name="Sato S."/>
            <person name="Yamada T."/>
            <person name="Mori H."/>
            <person name="Tajima N."/>
            <person name="Moriyama T."/>
            <person name="Ikeuchi M."/>
            <person name="Watanabe M."/>
            <person name="Wada H."/>
            <person name="Kobayashi K."/>
            <person name="Saito M."/>
            <person name="Masuda T."/>
            <person name="Sasaki-Sekimoto Y."/>
            <person name="Mashiguchi K."/>
            <person name="Awai K."/>
            <person name="Shimojima M."/>
            <person name="Masuda S."/>
            <person name="Iwai M."/>
            <person name="Nobusawa T."/>
            <person name="Narise T."/>
            <person name="Kondo S."/>
            <person name="Saito H."/>
            <person name="Sato R."/>
            <person name="Murakawa M."/>
            <person name="Ihara Y."/>
            <person name="Oshima-Yamada Y."/>
            <person name="Ohtaka K."/>
            <person name="Satoh M."/>
            <person name="Sonobe K."/>
            <person name="Ishii M."/>
            <person name="Ohtani R."/>
            <person name="Kanamori-Sato M."/>
            <person name="Honoki R."/>
            <person name="Miyazaki D."/>
            <person name="Mochizuki H."/>
            <person name="Umetsu J."/>
            <person name="Higashi K."/>
            <person name="Shibata D."/>
            <person name="Kamiya Y."/>
            <person name="Sato N."/>
            <person name="Nakamura Y."/>
            <person name="Tabata S."/>
            <person name="Ida S."/>
            <person name="Kurokawa K."/>
            <person name="Ohta H."/>
        </authorList>
    </citation>
    <scope>NUCLEOTIDE SEQUENCE [LARGE SCALE GENOMIC DNA]</scope>
    <source>
        <strain evidence="1 2">NIES-2285</strain>
    </source>
</reference>
<sequence>MQDNVNGSNIIREAGLNIAPPQHRYEEKAWSKRSTQGVYGTNGVPLSPEHVATLQEGVIKCCGDEGARVELLADKKGGQKLQISVTDDNTFFKIIQGRVSVTLPGGKKWVLHPKRGELGPTTYDPMALVVDGINLPNHIRASDILGAVAASGADKDDVSVEEFNGPNGRAFLVETYDETVAARIWLGAANLPSGKKLVADLAYFWKSDVLKTQIPSLDQRSAFDVLVRDNGRLLAAIMQARNHFKRTSRGLPEYIVEEPEEKKPKRLTFNN</sequence>
<gene>
    <name evidence="1" type="ORF">KFL_012250010</name>
</gene>
<name>A0A1Y1IUD7_KLENI</name>
<organism evidence="1 2">
    <name type="scientific">Klebsormidium nitens</name>
    <name type="common">Green alga</name>
    <name type="synonym">Ulothrix nitens</name>
    <dbReference type="NCBI Taxonomy" id="105231"/>
    <lineage>
        <taxon>Eukaryota</taxon>
        <taxon>Viridiplantae</taxon>
        <taxon>Streptophyta</taxon>
        <taxon>Klebsormidiophyceae</taxon>
        <taxon>Klebsormidiales</taxon>
        <taxon>Klebsormidiaceae</taxon>
        <taxon>Klebsormidium</taxon>
    </lineage>
</organism>
<protein>
    <submittedName>
        <fullName evidence="1">Uncharacterized protein</fullName>
    </submittedName>
</protein>
<accession>A0A1Y1IUD7</accession>
<keyword evidence="2" id="KW-1185">Reference proteome</keyword>